<feature type="compositionally biased region" description="Low complexity" evidence="1">
    <location>
        <begin position="26"/>
        <end position="36"/>
    </location>
</feature>
<proteinExistence type="predicted"/>
<evidence type="ECO:0000313" key="2">
    <source>
        <dbReference type="EMBL" id="CFE81701.1"/>
    </source>
</evidence>
<gene>
    <name evidence="2" type="ORF">ERS007688_04316</name>
</gene>
<dbReference type="AlphaFoldDB" id="A0A654TU41"/>
<evidence type="ECO:0000313" key="3">
    <source>
        <dbReference type="Proteomes" id="UP000046947"/>
    </source>
</evidence>
<organism evidence="2 3">
    <name type="scientific">Mycobacterium tuberculosis</name>
    <dbReference type="NCBI Taxonomy" id="1773"/>
    <lineage>
        <taxon>Bacteria</taxon>
        <taxon>Bacillati</taxon>
        <taxon>Actinomycetota</taxon>
        <taxon>Actinomycetes</taxon>
        <taxon>Mycobacteriales</taxon>
        <taxon>Mycobacteriaceae</taxon>
        <taxon>Mycobacterium</taxon>
        <taxon>Mycobacterium tuberculosis complex</taxon>
    </lineage>
</organism>
<accession>A0A654TU41</accession>
<dbReference type="Proteomes" id="UP000046947">
    <property type="component" value="Unassembled WGS sequence"/>
</dbReference>
<protein>
    <submittedName>
        <fullName evidence="2">Uncharacterized protein</fullName>
    </submittedName>
</protein>
<feature type="region of interest" description="Disordered" evidence="1">
    <location>
        <begin position="1"/>
        <end position="103"/>
    </location>
</feature>
<reference evidence="2 3" key="1">
    <citation type="submission" date="2015-03" db="EMBL/GenBank/DDBJ databases">
        <authorList>
            <consortium name="Pathogen Informatics"/>
        </authorList>
    </citation>
    <scope>NUCLEOTIDE SEQUENCE [LARGE SCALE GENOMIC DNA]</scope>
    <source>
        <strain evidence="2 3">H09601792</strain>
    </source>
</reference>
<sequence>MLVVGGGDFQTQPPFPLRRRGDDQQQRPVAQQSVQPDQAPALPRPRQRSAALLATETHGPRGWHHGGIPGARDSGARRRRSPMAVVPHRVHGALSPQHPVQPPDGGPVGVERVLHLLAVLSIRPLRRDHCHRPSVAVAAGDRDRGGCRGDHGKPVARKDFVSARHALLRRQLGHQHLVLPR</sequence>
<dbReference type="EMBL" id="CFOH01001221">
    <property type="protein sequence ID" value="CFE81701.1"/>
    <property type="molecule type" value="Genomic_DNA"/>
</dbReference>
<name>A0A654TU41_MYCTX</name>
<evidence type="ECO:0000256" key="1">
    <source>
        <dbReference type="SAM" id="MobiDB-lite"/>
    </source>
</evidence>